<dbReference type="GO" id="GO:0050808">
    <property type="term" value="P:synapse organization"/>
    <property type="evidence" value="ECO:0007669"/>
    <property type="project" value="TreeGrafter"/>
</dbReference>
<dbReference type="Proteomes" id="UP000242188">
    <property type="component" value="Unassembled WGS sequence"/>
</dbReference>
<dbReference type="Pfam" id="PF13927">
    <property type="entry name" value="Ig_3"/>
    <property type="match status" value="1"/>
</dbReference>
<evidence type="ECO:0000313" key="3">
    <source>
        <dbReference type="EMBL" id="OWF39779.1"/>
    </source>
</evidence>
<dbReference type="EMBL" id="NEDP02005509">
    <property type="protein sequence ID" value="OWF39779.1"/>
    <property type="molecule type" value="Genomic_DNA"/>
</dbReference>
<evidence type="ECO:0000256" key="1">
    <source>
        <dbReference type="SAM" id="Phobius"/>
    </source>
</evidence>
<keyword evidence="3" id="KW-0418">Kinase</keyword>
<dbReference type="InterPro" id="IPR036179">
    <property type="entry name" value="Ig-like_dom_sf"/>
</dbReference>
<dbReference type="SMART" id="SM00409">
    <property type="entry name" value="IG"/>
    <property type="match status" value="2"/>
</dbReference>
<name>A0A210PTF4_MIZYE</name>
<dbReference type="PANTHER" id="PTHR23279">
    <property type="entry name" value="DEFECTIVE PROBOSCIS EXTENSION RESPONSE DPR -RELATED"/>
    <property type="match status" value="1"/>
</dbReference>
<dbReference type="Pfam" id="PF00047">
    <property type="entry name" value="ig"/>
    <property type="match status" value="1"/>
</dbReference>
<evidence type="ECO:0000313" key="4">
    <source>
        <dbReference type="Proteomes" id="UP000242188"/>
    </source>
</evidence>
<dbReference type="GO" id="GO:0016301">
    <property type="term" value="F:kinase activity"/>
    <property type="evidence" value="ECO:0007669"/>
    <property type="project" value="UniProtKB-KW"/>
</dbReference>
<dbReference type="InterPro" id="IPR003598">
    <property type="entry name" value="Ig_sub2"/>
</dbReference>
<dbReference type="InterPro" id="IPR007110">
    <property type="entry name" value="Ig-like_dom"/>
</dbReference>
<keyword evidence="3" id="KW-0808">Transferase</keyword>
<dbReference type="InterPro" id="IPR013151">
    <property type="entry name" value="Immunoglobulin_dom"/>
</dbReference>
<keyword evidence="4" id="KW-1185">Reference proteome</keyword>
<dbReference type="PANTHER" id="PTHR23279:SF36">
    <property type="entry name" value="DEFECTIVE PROBOSCIS EXTENSION RESPONSE 9, ISOFORM A"/>
    <property type="match status" value="1"/>
</dbReference>
<dbReference type="AlphaFoldDB" id="A0A210PTF4"/>
<reference evidence="3 4" key="1">
    <citation type="journal article" date="2017" name="Nat. Ecol. Evol.">
        <title>Scallop genome provides insights into evolution of bilaterian karyotype and development.</title>
        <authorList>
            <person name="Wang S."/>
            <person name="Zhang J."/>
            <person name="Jiao W."/>
            <person name="Li J."/>
            <person name="Xun X."/>
            <person name="Sun Y."/>
            <person name="Guo X."/>
            <person name="Huan P."/>
            <person name="Dong B."/>
            <person name="Zhang L."/>
            <person name="Hu X."/>
            <person name="Sun X."/>
            <person name="Wang J."/>
            <person name="Zhao C."/>
            <person name="Wang Y."/>
            <person name="Wang D."/>
            <person name="Huang X."/>
            <person name="Wang R."/>
            <person name="Lv J."/>
            <person name="Li Y."/>
            <person name="Zhang Z."/>
            <person name="Liu B."/>
            <person name="Lu W."/>
            <person name="Hui Y."/>
            <person name="Liang J."/>
            <person name="Zhou Z."/>
            <person name="Hou R."/>
            <person name="Li X."/>
            <person name="Liu Y."/>
            <person name="Li H."/>
            <person name="Ning X."/>
            <person name="Lin Y."/>
            <person name="Zhao L."/>
            <person name="Xing Q."/>
            <person name="Dou J."/>
            <person name="Li Y."/>
            <person name="Mao J."/>
            <person name="Guo H."/>
            <person name="Dou H."/>
            <person name="Li T."/>
            <person name="Mu C."/>
            <person name="Jiang W."/>
            <person name="Fu Q."/>
            <person name="Fu X."/>
            <person name="Miao Y."/>
            <person name="Liu J."/>
            <person name="Yu Q."/>
            <person name="Li R."/>
            <person name="Liao H."/>
            <person name="Li X."/>
            <person name="Kong Y."/>
            <person name="Jiang Z."/>
            <person name="Chourrout D."/>
            <person name="Li R."/>
            <person name="Bao Z."/>
        </authorList>
    </citation>
    <scope>NUCLEOTIDE SEQUENCE [LARGE SCALE GENOMIC DNA]</scope>
    <source>
        <strain evidence="3 4">PY_sf001</strain>
    </source>
</reference>
<dbReference type="InterPro" id="IPR003599">
    <property type="entry name" value="Ig_sub"/>
</dbReference>
<dbReference type="GO" id="GO:0032589">
    <property type="term" value="C:neuron projection membrane"/>
    <property type="evidence" value="ECO:0007669"/>
    <property type="project" value="TreeGrafter"/>
</dbReference>
<dbReference type="PROSITE" id="PS50835">
    <property type="entry name" value="IG_LIKE"/>
    <property type="match status" value="2"/>
</dbReference>
<gene>
    <name evidence="3" type="ORF">KP79_PYT15414</name>
</gene>
<feature type="transmembrane region" description="Helical" evidence="1">
    <location>
        <begin position="278"/>
        <end position="296"/>
    </location>
</feature>
<dbReference type="SUPFAM" id="SSF48726">
    <property type="entry name" value="Immunoglobulin"/>
    <property type="match status" value="2"/>
</dbReference>
<dbReference type="OrthoDB" id="6377396at2759"/>
<protein>
    <submittedName>
        <fullName evidence="3">Myosin light chain kinase, smooth muscle</fullName>
    </submittedName>
</protein>
<sequence length="297" mass="32858">MVVLPVSDTFLASTALGLVLMILSALPSEAVRYMRPMFNDMESNVTAYVGDSAVLECSVRNLGTKSVIWKRKSEKHALTIGDFVFTSDNSYSVEHADRSQIWALVIKNVQKEHAGEYECQISTKEDLNKTVSLTVLAASRQTPVGTKIVQVKNNRKLAVQLGGGGFVEKGNPITLSCNATGKLMTPDDIDWFKDGIKIKSSARNTIHITKHRMPETRTLVSKLRIKHSNMSDAGTYICRSTDLKVKGIYVSVLSSETNPMKREDKTSDISGQCRLHNLPIHVLLAFFSLVYLLASVH</sequence>
<feature type="domain" description="Ig-like" evidence="2">
    <location>
        <begin position="143"/>
        <end position="251"/>
    </location>
</feature>
<evidence type="ECO:0000259" key="2">
    <source>
        <dbReference type="PROSITE" id="PS50835"/>
    </source>
</evidence>
<keyword evidence="1" id="KW-0812">Transmembrane</keyword>
<keyword evidence="1" id="KW-1133">Transmembrane helix</keyword>
<dbReference type="Gene3D" id="2.60.40.10">
    <property type="entry name" value="Immunoglobulins"/>
    <property type="match status" value="2"/>
</dbReference>
<feature type="domain" description="Ig-like" evidence="2">
    <location>
        <begin position="36"/>
        <end position="132"/>
    </location>
</feature>
<keyword evidence="1" id="KW-0472">Membrane</keyword>
<dbReference type="STRING" id="6573.A0A210PTF4"/>
<dbReference type="InterPro" id="IPR013783">
    <property type="entry name" value="Ig-like_fold"/>
</dbReference>
<accession>A0A210PTF4</accession>
<comment type="caution">
    <text evidence="3">The sequence shown here is derived from an EMBL/GenBank/DDBJ whole genome shotgun (WGS) entry which is preliminary data.</text>
</comment>
<proteinExistence type="predicted"/>
<organism evidence="3 4">
    <name type="scientific">Mizuhopecten yessoensis</name>
    <name type="common">Japanese scallop</name>
    <name type="synonym">Patinopecten yessoensis</name>
    <dbReference type="NCBI Taxonomy" id="6573"/>
    <lineage>
        <taxon>Eukaryota</taxon>
        <taxon>Metazoa</taxon>
        <taxon>Spiralia</taxon>
        <taxon>Lophotrochozoa</taxon>
        <taxon>Mollusca</taxon>
        <taxon>Bivalvia</taxon>
        <taxon>Autobranchia</taxon>
        <taxon>Pteriomorphia</taxon>
        <taxon>Pectinida</taxon>
        <taxon>Pectinoidea</taxon>
        <taxon>Pectinidae</taxon>
        <taxon>Mizuhopecten</taxon>
    </lineage>
</organism>
<dbReference type="InterPro" id="IPR037448">
    <property type="entry name" value="Zig-8"/>
</dbReference>
<dbReference type="SMART" id="SM00408">
    <property type="entry name" value="IGc2"/>
    <property type="match status" value="2"/>
</dbReference>
<dbReference type="CDD" id="cd00096">
    <property type="entry name" value="Ig"/>
    <property type="match status" value="2"/>
</dbReference>